<dbReference type="Pfam" id="PF00701">
    <property type="entry name" value="DHDPS"/>
    <property type="match status" value="1"/>
</dbReference>
<dbReference type="Proteomes" id="UP001236663">
    <property type="component" value="Unassembled WGS sequence"/>
</dbReference>
<dbReference type="GO" id="GO:0008747">
    <property type="term" value="F:N-acetylneuraminate lyase activity"/>
    <property type="evidence" value="ECO:0007669"/>
    <property type="project" value="UniProtKB-EC"/>
</dbReference>
<sequence length="305" mass="33958">MIKWKGVFPAITTKFTSDDQLDLDAFLANIKVQQKAGVDGVILGGSLGEASTLTNREKETLVKSTVEMIAGKIPVVLTIAEQSTKKAIEAVQAANNSGIEGLMVLPPMRYYADDRETVTFFKEIAGATDLPIMIYNNPVDYKILVTPDMFEELESCKNIQAIKESSRDLTLITKMINRFGDRFKILGGVDPLALESLALGAQGWVAGLVCAFPYETVAIYRLVKEGRIKEALEIYRWFFPLLELDIHPKLVQYIKLAEVATGLGTEFVRAPRLMLAGKERERVLKIIEDSLAVRPTLPTWEKIPH</sequence>
<evidence type="ECO:0000313" key="4">
    <source>
        <dbReference type="Proteomes" id="UP001236663"/>
    </source>
</evidence>
<gene>
    <name evidence="3" type="ORF">QWZ15_22845</name>
</gene>
<keyword evidence="4" id="KW-1185">Reference proteome</keyword>
<evidence type="ECO:0000256" key="2">
    <source>
        <dbReference type="PIRNR" id="PIRNR001365"/>
    </source>
</evidence>
<dbReference type="InterPro" id="IPR013785">
    <property type="entry name" value="Aldolase_TIM"/>
</dbReference>
<dbReference type="PANTHER" id="PTHR12128:SF72">
    <property type="entry name" value="DIHYDRODIPICOLINATE SYNTHASE"/>
    <property type="match status" value="1"/>
</dbReference>
<dbReference type="SUPFAM" id="SSF51569">
    <property type="entry name" value="Aldolase"/>
    <property type="match status" value="1"/>
</dbReference>
<reference evidence="4" key="1">
    <citation type="journal article" date="2019" name="Int. J. Syst. Evol. Microbiol.">
        <title>The Global Catalogue of Microorganisms (GCM) 10K type strain sequencing project: providing services to taxonomists for standard genome sequencing and annotation.</title>
        <authorList>
            <consortium name="The Broad Institute Genomics Platform"/>
            <consortium name="The Broad Institute Genome Sequencing Center for Infectious Disease"/>
            <person name="Wu L."/>
            <person name="Ma J."/>
        </authorList>
    </citation>
    <scope>NUCLEOTIDE SEQUENCE [LARGE SCALE GENOMIC DNA]</scope>
    <source>
        <strain evidence="4">CECT 7706</strain>
    </source>
</reference>
<dbReference type="InterPro" id="IPR002220">
    <property type="entry name" value="DapA-like"/>
</dbReference>
<evidence type="ECO:0000256" key="1">
    <source>
        <dbReference type="ARBA" id="ARBA00023239"/>
    </source>
</evidence>
<dbReference type="GO" id="GO:0047448">
    <property type="term" value="F:5-dehydro-4-deoxyglucarate dehydratase activity"/>
    <property type="evidence" value="ECO:0007669"/>
    <property type="project" value="UniProtKB-EC"/>
</dbReference>
<dbReference type="PRINTS" id="PR00146">
    <property type="entry name" value="DHPICSNTHASE"/>
</dbReference>
<name>A0ABT8CE50_9BACT</name>
<dbReference type="EC" id="4.2.1.41" evidence="3"/>
<dbReference type="EC" id="4.1.3.3" evidence="3"/>
<evidence type="ECO:0000313" key="3">
    <source>
        <dbReference type="EMBL" id="MDN3690677.1"/>
    </source>
</evidence>
<dbReference type="RefSeq" id="WP_163382853.1">
    <property type="nucleotide sequence ID" value="NZ_JAUFQS010000047.1"/>
</dbReference>
<dbReference type="SMART" id="SM01130">
    <property type="entry name" value="DHDPS"/>
    <property type="match status" value="1"/>
</dbReference>
<comment type="caution">
    <text evidence="3">The sequence shown here is derived from an EMBL/GenBank/DDBJ whole genome shotgun (WGS) entry which is preliminary data.</text>
</comment>
<dbReference type="EC" id="4.3.3.7" evidence="3"/>
<dbReference type="CDD" id="cd00408">
    <property type="entry name" value="DHDPS-like"/>
    <property type="match status" value="1"/>
</dbReference>
<dbReference type="PIRSF" id="PIRSF001365">
    <property type="entry name" value="DHDPS"/>
    <property type="match status" value="1"/>
</dbReference>
<accession>A0ABT8CE50</accession>
<keyword evidence="1 2" id="KW-0456">Lyase</keyword>
<organism evidence="3 4">
    <name type="scientific">Cyclobacterium jeungdonense</name>
    <dbReference type="NCBI Taxonomy" id="708087"/>
    <lineage>
        <taxon>Bacteria</taxon>
        <taxon>Pseudomonadati</taxon>
        <taxon>Bacteroidota</taxon>
        <taxon>Cytophagia</taxon>
        <taxon>Cytophagales</taxon>
        <taxon>Cyclobacteriaceae</taxon>
        <taxon>Cyclobacterium</taxon>
    </lineage>
</organism>
<proteinExistence type="inferred from homology"/>
<dbReference type="EMBL" id="JAUFQS010000047">
    <property type="protein sequence ID" value="MDN3690677.1"/>
    <property type="molecule type" value="Genomic_DNA"/>
</dbReference>
<protein>
    <submittedName>
        <fullName evidence="3">Dihydrodipicolinate synthase family protein</fullName>
        <ecNumber evidence="3">4.1.3.3</ecNumber>
        <ecNumber evidence="3">4.2.1.41</ecNumber>
        <ecNumber evidence="3">4.3.3.7</ecNumber>
    </submittedName>
</protein>
<dbReference type="Gene3D" id="3.20.20.70">
    <property type="entry name" value="Aldolase class I"/>
    <property type="match status" value="1"/>
</dbReference>
<comment type="similarity">
    <text evidence="2">Belongs to the DapA family.</text>
</comment>
<dbReference type="GO" id="GO:0008840">
    <property type="term" value="F:4-hydroxy-tetrahydrodipicolinate synthase activity"/>
    <property type="evidence" value="ECO:0007669"/>
    <property type="project" value="UniProtKB-EC"/>
</dbReference>
<dbReference type="PANTHER" id="PTHR12128">
    <property type="entry name" value="DIHYDRODIPICOLINATE SYNTHASE"/>
    <property type="match status" value="1"/>
</dbReference>